<dbReference type="STRING" id="1344418.A0A1D2VNS1"/>
<feature type="non-terminal residue" evidence="14">
    <location>
        <position position="1"/>
    </location>
</feature>
<dbReference type="GO" id="GO:0005737">
    <property type="term" value="C:cytoplasm"/>
    <property type="evidence" value="ECO:0007669"/>
    <property type="project" value="TreeGrafter"/>
</dbReference>
<feature type="active site" description="Proton donor" evidence="10">
    <location>
        <position position="341"/>
    </location>
</feature>
<dbReference type="RefSeq" id="XP_020049565.1">
    <property type="nucleotide sequence ID" value="XM_020189725.1"/>
</dbReference>
<dbReference type="InterPro" id="IPR000183">
    <property type="entry name" value="Orn/DAP/Arg_de-COase"/>
</dbReference>
<evidence type="ECO:0000256" key="6">
    <source>
        <dbReference type="ARBA" id="ARBA00034115"/>
    </source>
</evidence>
<proteinExistence type="inferred from homology"/>
<comment type="cofactor">
    <cofactor evidence="1 10">
        <name>pyridoxal 5'-phosphate</name>
        <dbReference type="ChEBI" id="CHEBI:597326"/>
    </cofactor>
</comment>
<keyword evidence="15" id="KW-1185">Reference proteome</keyword>
<dbReference type="FunCoup" id="A0A1D2VNS1">
    <property type="interactions" value="1482"/>
</dbReference>
<organism evidence="14 15">
    <name type="scientific">Ascoidea rubescens DSM 1968</name>
    <dbReference type="NCBI Taxonomy" id="1344418"/>
    <lineage>
        <taxon>Eukaryota</taxon>
        <taxon>Fungi</taxon>
        <taxon>Dikarya</taxon>
        <taxon>Ascomycota</taxon>
        <taxon>Saccharomycotina</taxon>
        <taxon>Saccharomycetes</taxon>
        <taxon>Ascoideaceae</taxon>
        <taxon>Ascoidea</taxon>
    </lineage>
</organism>
<dbReference type="PANTHER" id="PTHR11482">
    <property type="entry name" value="ARGININE/DIAMINOPIMELATE/ORNITHINE DECARBOXYLASE"/>
    <property type="match status" value="1"/>
</dbReference>
<dbReference type="EC" id="4.1.1.17" evidence="7"/>
<comment type="catalytic activity">
    <reaction evidence="9">
        <text>L-ornithine + H(+) = putrescine + CO2</text>
        <dbReference type="Rhea" id="RHEA:22964"/>
        <dbReference type="ChEBI" id="CHEBI:15378"/>
        <dbReference type="ChEBI" id="CHEBI:16526"/>
        <dbReference type="ChEBI" id="CHEBI:46911"/>
        <dbReference type="ChEBI" id="CHEBI:326268"/>
        <dbReference type="EC" id="4.1.1.17"/>
    </reaction>
</comment>
<dbReference type="Gene3D" id="3.20.20.10">
    <property type="entry name" value="Alanine racemase"/>
    <property type="match status" value="1"/>
</dbReference>
<dbReference type="PROSITE" id="PS00878">
    <property type="entry name" value="ODR_DC_2_1"/>
    <property type="match status" value="1"/>
</dbReference>
<keyword evidence="3" id="KW-0210">Decarboxylase</keyword>
<dbReference type="PANTHER" id="PTHR11482:SF6">
    <property type="entry name" value="ORNITHINE DECARBOXYLASE 1-RELATED"/>
    <property type="match status" value="1"/>
</dbReference>
<dbReference type="Pfam" id="PF00278">
    <property type="entry name" value="Orn_DAP_Arg_deC"/>
    <property type="match status" value="1"/>
</dbReference>
<name>A0A1D2VNS1_9ASCO</name>
<dbReference type="Proteomes" id="UP000095038">
    <property type="component" value="Unassembled WGS sequence"/>
</dbReference>
<feature type="domain" description="Orn/DAP/Arg decarboxylase 2 N-terminal" evidence="13">
    <location>
        <begin position="18"/>
        <end position="254"/>
    </location>
</feature>
<dbReference type="InterPro" id="IPR022657">
    <property type="entry name" value="De-COase2_CS"/>
</dbReference>
<comment type="subunit">
    <text evidence="8">Homodimer. Only the dimer is catalytically active, as the active sites are constructed of residues from both monomers.</text>
</comment>
<evidence type="ECO:0000313" key="15">
    <source>
        <dbReference type="Proteomes" id="UP000095038"/>
    </source>
</evidence>
<dbReference type="InterPro" id="IPR002433">
    <property type="entry name" value="Orn_de-COase"/>
</dbReference>
<dbReference type="OrthoDB" id="5034579at2759"/>
<evidence type="ECO:0000259" key="13">
    <source>
        <dbReference type="Pfam" id="PF02784"/>
    </source>
</evidence>
<dbReference type="GO" id="GO:0015940">
    <property type="term" value="P:pantothenate biosynthetic process"/>
    <property type="evidence" value="ECO:0007669"/>
    <property type="project" value="EnsemblFungi"/>
</dbReference>
<comment type="pathway">
    <text evidence="6">Amine and polyamine biosynthesis; putrescine biosynthesis via L-ornithine pathway; putrescine from L-ornithine: step 1/1.</text>
</comment>
<dbReference type="SUPFAM" id="SSF51419">
    <property type="entry name" value="PLP-binding barrel"/>
    <property type="match status" value="1"/>
</dbReference>
<dbReference type="AlphaFoldDB" id="A0A1D2VNS1"/>
<evidence type="ECO:0000256" key="11">
    <source>
        <dbReference type="RuleBase" id="RU003737"/>
    </source>
</evidence>
<dbReference type="InterPro" id="IPR022643">
    <property type="entry name" value="De-COase2_C"/>
</dbReference>
<evidence type="ECO:0000256" key="7">
    <source>
        <dbReference type="ARBA" id="ARBA00034138"/>
    </source>
</evidence>
<keyword evidence="4 10" id="KW-0663">Pyridoxal phosphate</keyword>
<dbReference type="Gene3D" id="2.40.37.10">
    <property type="entry name" value="Lyase, Ornithine Decarboxylase, Chain A, domain 1"/>
    <property type="match status" value="1"/>
</dbReference>
<dbReference type="GO" id="GO:0004586">
    <property type="term" value="F:ornithine decarboxylase activity"/>
    <property type="evidence" value="ECO:0007669"/>
    <property type="project" value="UniProtKB-EC"/>
</dbReference>
<dbReference type="PRINTS" id="PR01182">
    <property type="entry name" value="ORNDCRBXLASE"/>
</dbReference>
<dbReference type="InterPro" id="IPR009006">
    <property type="entry name" value="Ala_racemase/Decarboxylase_C"/>
</dbReference>
<dbReference type="SUPFAM" id="SSF50621">
    <property type="entry name" value="Alanine racemase C-terminal domain-like"/>
    <property type="match status" value="1"/>
</dbReference>
<dbReference type="InParanoid" id="A0A1D2VNS1"/>
<feature type="modified residue" description="N6-(pyridoxal phosphate)lysine" evidence="10">
    <location>
        <position position="42"/>
    </location>
</feature>
<dbReference type="InterPro" id="IPR022653">
    <property type="entry name" value="De-COase2_pyr-phos_BS"/>
</dbReference>
<comment type="similarity">
    <text evidence="2 11">Belongs to the Orn/Lys/Arg decarboxylase class-II family.</text>
</comment>
<evidence type="ECO:0000256" key="1">
    <source>
        <dbReference type="ARBA" id="ARBA00001933"/>
    </source>
</evidence>
<feature type="domain" description="Orn/DAP/Arg decarboxylase 2 C-terminal" evidence="12">
    <location>
        <begin position="14"/>
        <end position="369"/>
    </location>
</feature>
<evidence type="ECO:0000256" key="8">
    <source>
        <dbReference type="ARBA" id="ARBA00046672"/>
    </source>
</evidence>
<feature type="non-terminal residue" evidence="14">
    <location>
        <position position="394"/>
    </location>
</feature>
<dbReference type="InterPro" id="IPR022644">
    <property type="entry name" value="De-COase2_N"/>
</dbReference>
<dbReference type="PROSITE" id="PS00879">
    <property type="entry name" value="ODR_DC_2_2"/>
    <property type="match status" value="1"/>
</dbReference>
<sequence length="394" mass="44777">NDKNNDYDSESPFFVCDLGEIYRLFINWKLKLPRIQPHYAIKCNNDLTVIKFLSILGANFDCASKNEIKIILNNNINPNRIIYANTIKNNSFIQYANNNQVDLMTFDNIDELYKIKKNHRNSKILLRIKTDDEFAQCRLSSKFGCDLDLKTISSLVLKCKELNLNLAGLAFHIGSGTNDVNSFYNSIKNCREIFELAWGYGFSKHNMNILDVGGGFSKDTFDDSCELLNYSLDKYFPDSLGVKFIAEPGRYFVATAFTLVANVIGKRGNHQNSHHEKTMLYINDGVYGNMNCILYDHQNPFAKVATNNGNFVYFDEENLSGSQNNNKSAGKYNVSIWGPTCDGLDCIDKDATLNYPVQVEDWLYFNDLGAYTLSATTGFNGFERNTKVIYVCSE</sequence>
<evidence type="ECO:0000256" key="10">
    <source>
        <dbReference type="PIRSR" id="PIRSR600183-50"/>
    </source>
</evidence>
<dbReference type="Pfam" id="PF02784">
    <property type="entry name" value="Orn_Arg_deC_N"/>
    <property type="match status" value="1"/>
</dbReference>
<dbReference type="EMBL" id="KV454475">
    <property type="protein sequence ID" value="ODV63258.1"/>
    <property type="molecule type" value="Genomic_DNA"/>
</dbReference>
<dbReference type="PRINTS" id="PR01179">
    <property type="entry name" value="ODADCRBXLASE"/>
</dbReference>
<evidence type="ECO:0000256" key="4">
    <source>
        <dbReference type="ARBA" id="ARBA00022898"/>
    </source>
</evidence>
<keyword evidence="5" id="KW-0456">Lyase</keyword>
<dbReference type="GeneID" id="30963361"/>
<dbReference type="FunFam" id="3.20.20.10:FF:000005">
    <property type="entry name" value="Ornithine decarboxylase"/>
    <property type="match status" value="1"/>
</dbReference>
<dbReference type="InterPro" id="IPR029066">
    <property type="entry name" value="PLP-binding_barrel"/>
</dbReference>
<evidence type="ECO:0000256" key="9">
    <source>
        <dbReference type="ARBA" id="ARBA00049127"/>
    </source>
</evidence>
<evidence type="ECO:0000256" key="2">
    <source>
        <dbReference type="ARBA" id="ARBA00008872"/>
    </source>
</evidence>
<evidence type="ECO:0000256" key="5">
    <source>
        <dbReference type="ARBA" id="ARBA00023239"/>
    </source>
</evidence>
<dbReference type="CDD" id="cd00622">
    <property type="entry name" value="PLPDE_III_ODC"/>
    <property type="match status" value="1"/>
</dbReference>
<gene>
    <name evidence="14" type="ORF">ASCRUDRAFT_22072</name>
</gene>
<reference evidence="15" key="1">
    <citation type="submission" date="2016-05" db="EMBL/GenBank/DDBJ databases">
        <title>Comparative genomics of biotechnologically important yeasts.</title>
        <authorList>
            <consortium name="DOE Joint Genome Institute"/>
            <person name="Riley R."/>
            <person name="Haridas S."/>
            <person name="Wolfe K.H."/>
            <person name="Lopes M.R."/>
            <person name="Hittinger C.T."/>
            <person name="Goker M."/>
            <person name="Salamov A."/>
            <person name="Wisecaver J."/>
            <person name="Long T.M."/>
            <person name="Aerts A.L."/>
            <person name="Barry K."/>
            <person name="Choi C."/>
            <person name="Clum A."/>
            <person name="Coughlan A.Y."/>
            <person name="Deshpande S."/>
            <person name="Douglass A.P."/>
            <person name="Hanson S.J."/>
            <person name="Klenk H.-P."/>
            <person name="Labutti K."/>
            <person name="Lapidus A."/>
            <person name="Lindquist E."/>
            <person name="Lipzen A."/>
            <person name="Meier-Kolthoff J.P."/>
            <person name="Ohm R.A."/>
            <person name="Otillar R.P."/>
            <person name="Pangilinan J."/>
            <person name="Peng Y."/>
            <person name="Rokas A."/>
            <person name="Rosa C.A."/>
            <person name="Scheuner C."/>
            <person name="Sibirny A.A."/>
            <person name="Slot J.C."/>
            <person name="Stielow J.B."/>
            <person name="Sun H."/>
            <person name="Kurtzman C.P."/>
            <person name="Blackwell M."/>
            <person name="Grigoriev I.V."/>
            <person name="Jeffries T.W."/>
        </authorList>
    </citation>
    <scope>NUCLEOTIDE SEQUENCE [LARGE SCALE GENOMIC DNA]</scope>
    <source>
        <strain evidence="15">DSM 1968</strain>
    </source>
</reference>
<evidence type="ECO:0000256" key="3">
    <source>
        <dbReference type="ARBA" id="ARBA00022793"/>
    </source>
</evidence>
<evidence type="ECO:0000313" key="14">
    <source>
        <dbReference type="EMBL" id="ODV63258.1"/>
    </source>
</evidence>
<protein>
    <recommendedName>
        <fullName evidence="7">ornithine decarboxylase</fullName>
        <ecNumber evidence="7">4.1.1.17</ecNumber>
    </recommendedName>
</protein>
<dbReference type="GO" id="GO:0033387">
    <property type="term" value="P:putrescine biosynthetic process from arginine, via ornithine"/>
    <property type="evidence" value="ECO:0007669"/>
    <property type="project" value="TreeGrafter"/>
</dbReference>
<accession>A0A1D2VNS1</accession>
<evidence type="ECO:0000259" key="12">
    <source>
        <dbReference type="Pfam" id="PF00278"/>
    </source>
</evidence>